<feature type="domain" description="Protein kinase" evidence="2">
    <location>
        <begin position="19"/>
        <end position="295"/>
    </location>
</feature>
<evidence type="ECO:0000313" key="4">
    <source>
        <dbReference type="Proteomes" id="UP000265703"/>
    </source>
</evidence>
<dbReference type="InterPro" id="IPR011009">
    <property type="entry name" value="Kinase-like_dom_sf"/>
</dbReference>
<organism evidence="3 4">
    <name type="scientific">Glomus cerebriforme</name>
    <dbReference type="NCBI Taxonomy" id="658196"/>
    <lineage>
        <taxon>Eukaryota</taxon>
        <taxon>Fungi</taxon>
        <taxon>Fungi incertae sedis</taxon>
        <taxon>Mucoromycota</taxon>
        <taxon>Glomeromycotina</taxon>
        <taxon>Glomeromycetes</taxon>
        <taxon>Glomerales</taxon>
        <taxon>Glomeraceae</taxon>
        <taxon>Glomus</taxon>
    </lineage>
</organism>
<dbReference type="AlphaFoldDB" id="A0A397SR75"/>
<dbReference type="PANTHER" id="PTHR11102:SF160">
    <property type="entry name" value="ERAD-ASSOCIATED E3 UBIQUITIN-PROTEIN LIGASE COMPONENT HRD3"/>
    <property type="match status" value="1"/>
</dbReference>
<dbReference type="Proteomes" id="UP000265703">
    <property type="component" value="Unassembled WGS sequence"/>
</dbReference>
<reference evidence="3 4" key="1">
    <citation type="submission" date="2018-06" db="EMBL/GenBank/DDBJ databases">
        <title>Comparative genomics reveals the genomic features of Rhizophagus irregularis, R. cerebriforme, R. diaphanum and Gigaspora rosea, and their symbiotic lifestyle signature.</title>
        <authorList>
            <person name="Morin E."/>
            <person name="San Clemente H."/>
            <person name="Chen E.C.H."/>
            <person name="De La Providencia I."/>
            <person name="Hainaut M."/>
            <person name="Kuo A."/>
            <person name="Kohler A."/>
            <person name="Murat C."/>
            <person name="Tang N."/>
            <person name="Roy S."/>
            <person name="Loubradou J."/>
            <person name="Henrissat B."/>
            <person name="Grigoriev I.V."/>
            <person name="Corradi N."/>
            <person name="Roux C."/>
            <person name="Martin F.M."/>
        </authorList>
    </citation>
    <scope>NUCLEOTIDE SEQUENCE [LARGE SCALE GENOMIC DNA]</scope>
    <source>
        <strain evidence="3 4">DAOM 227022</strain>
    </source>
</reference>
<dbReference type="EMBL" id="QKYT01000253">
    <property type="protein sequence ID" value="RIA88670.1"/>
    <property type="molecule type" value="Genomic_DNA"/>
</dbReference>
<dbReference type="STRING" id="658196.A0A397SR75"/>
<dbReference type="Pfam" id="PF07714">
    <property type="entry name" value="PK_Tyr_Ser-Thr"/>
    <property type="match status" value="1"/>
</dbReference>
<dbReference type="InterPro" id="IPR000719">
    <property type="entry name" value="Prot_kinase_dom"/>
</dbReference>
<protein>
    <recommendedName>
        <fullName evidence="2">Protein kinase domain-containing protein</fullName>
    </recommendedName>
</protein>
<comment type="caution">
    <text evidence="3">The sequence shown here is derived from an EMBL/GenBank/DDBJ whole genome shotgun (WGS) entry which is preliminary data.</text>
</comment>
<dbReference type="SUPFAM" id="SSF81901">
    <property type="entry name" value="HCP-like"/>
    <property type="match status" value="5"/>
</dbReference>
<gene>
    <name evidence="3" type="ORF">C1645_232469</name>
</gene>
<sequence length="1173" mass="135555">MANENYLENFDNYFDYSEFEDVHVIESGSTASTKHATWKNTLYVLKCFKNETTKEKIVNEIRLQKMVDHDDNIITLVGISKDPTSENYLLVLENANKGTLQDYLSDQFDKLKWDDKFDLALQLARAISCLHNHNIIHCDLHARNVLVHEKIINGSCAKLRTIKLADFGLSTKITEVSSTSKVKGITPYVDPKYLNNLNNLNNQNEDYKLNKKSDIYSIGVIMWQISSGRQPFENIGDCPILTLSIIGGRRETTIYDTPPRYSKLYMECWNGEPDDRPDIQEVITILEEIISHNMVIDIIDDVDKEKESSFLETPKLISSPSNESINNIYEDNEDLSIGSDKGYIFDNYSSPSQESLQSLSSGSNHSEDLSNKIDNIITTMTKIHEERGYDIDFQIQQLIIEKIVKLNQTYDFICFLTENQNKADYIWLLGLFYYYIEEDNDKAFQLFSKVSNFPLAQFYLTNYYYRYIFRKSIKKDKKKSFKYYKELAEQQEFADAQYQLGNRYYYGIGTKKNKGQAFYWYKKAAKNGNINAKNIIEEKESKIFKMLVTEKSRQHSLHCFGELLIKIKYKNTFHYLVKAAEYGSKVAQHNLGCCYRDGIGVIEDGRKAFILFEQSAKQGYIDAIFRLGYCYDEGIGTNIDKEKASKFYKKAAKKGSLEAQNNLGRLYEKKKMFEKSIRWYKRAADNGHRLAQLNLGKIYENGRCGKKDVNESFKYYKKSVEYKRPCALNLLGENGISIGNNIIKAIKSYKKLAKQEYQEAQYKVAYFYEKGNGTKVDKKAAIELYSKLAKKRHTLAQIRLGVLYEREKNLKEAIYWYNKAAENGNEGALFNLGRCYQYKKKENEAFEYYKQSAEKGYIDGIYQLGNCYDKGFGTEINKIKAFELYKEAVEQGSRDGIYQLGNCYDKGIGTEVNKTKAFELYIKIAEKNKFAQNDLGVLYEKGEGTKKNLNMAFDWYKKAAENGNETAQHNLGNCYRLGIGVEKNENKAFKYYKKSAEQGYIDGIYQLGNCYDKGFGTKINKVKAFELYKEAFEQGSIDGIYQLGNCYDKGIGTEINKEKAIELYKKAAEKENKFAQHNLGILYENGDGIGKNLEKAFYWYNKAAENRNDVALYDLGRCYEQGIGVEKDDVEAFKFYKQSVEYGNSNAQYKVADYNHRGLESYGEKVDTEYEFI</sequence>
<dbReference type="GO" id="GO:0005524">
    <property type="term" value="F:ATP binding"/>
    <property type="evidence" value="ECO:0007669"/>
    <property type="project" value="InterPro"/>
</dbReference>
<dbReference type="PANTHER" id="PTHR11102">
    <property type="entry name" value="SEL-1-LIKE PROTEIN"/>
    <property type="match status" value="1"/>
</dbReference>
<evidence type="ECO:0000259" key="2">
    <source>
        <dbReference type="PROSITE" id="PS50011"/>
    </source>
</evidence>
<dbReference type="GO" id="GO:0004672">
    <property type="term" value="F:protein kinase activity"/>
    <property type="evidence" value="ECO:0007669"/>
    <property type="project" value="InterPro"/>
</dbReference>
<dbReference type="Gene3D" id="1.10.510.10">
    <property type="entry name" value="Transferase(Phosphotransferase) domain 1"/>
    <property type="match status" value="1"/>
</dbReference>
<dbReference type="Pfam" id="PF08238">
    <property type="entry name" value="Sel1"/>
    <property type="match status" value="18"/>
</dbReference>
<dbReference type="InterPro" id="IPR001245">
    <property type="entry name" value="Ser-Thr/Tyr_kinase_cat_dom"/>
</dbReference>
<dbReference type="SMART" id="SM00671">
    <property type="entry name" value="SEL1"/>
    <property type="match status" value="19"/>
</dbReference>
<dbReference type="Gene3D" id="1.25.40.10">
    <property type="entry name" value="Tetratricopeptide repeat domain"/>
    <property type="match status" value="6"/>
</dbReference>
<dbReference type="InterPro" id="IPR006597">
    <property type="entry name" value="Sel1-like"/>
</dbReference>
<dbReference type="SMART" id="SM00028">
    <property type="entry name" value="TPR"/>
    <property type="match status" value="4"/>
</dbReference>
<evidence type="ECO:0000256" key="1">
    <source>
        <dbReference type="ARBA" id="ARBA00038101"/>
    </source>
</evidence>
<keyword evidence="4" id="KW-1185">Reference proteome</keyword>
<name>A0A397SR75_9GLOM</name>
<dbReference type="SUPFAM" id="SSF56112">
    <property type="entry name" value="Protein kinase-like (PK-like)"/>
    <property type="match status" value="1"/>
</dbReference>
<dbReference type="InterPro" id="IPR050767">
    <property type="entry name" value="Sel1_AlgK"/>
</dbReference>
<accession>A0A397SR75</accession>
<comment type="similarity">
    <text evidence="1">Belongs to the sel-1 family.</text>
</comment>
<dbReference type="InterPro" id="IPR019734">
    <property type="entry name" value="TPR_rpt"/>
</dbReference>
<dbReference type="PROSITE" id="PS50011">
    <property type="entry name" value="PROTEIN_KINASE_DOM"/>
    <property type="match status" value="1"/>
</dbReference>
<dbReference type="OrthoDB" id="2425131at2759"/>
<proteinExistence type="inferred from homology"/>
<evidence type="ECO:0000313" key="3">
    <source>
        <dbReference type="EMBL" id="RIA88670.1"/>
    </source>
</evidence>
<dbReference type="InterPro" id="IPR011990">
    <property type="entry name" value="TPR-like_helical_dom_sf"/>
</dbReference>